<evidence type="ECO:0000313" key="1">
    <source>
        <dbReference type="EMBL" id="PIT70350.1"/>
    </source>
</evidence>
<gene>
    <name evidence="1" type="ORF">CEV08_04700</name>
</gene>
<comment type="caution">
    <text evidence="1">The sequence shown here is derived from an EMBL/GenBank/DDBJ whole genome shotgun (WGS) entry which is preliminary data.</text>
</comment>
<name>A0A2M6UVW5_9HYPH</name>
<proteinExistence type="predicted"/>
<sequence>MVDRAAAIAFQEGFCQAGDRFLVTAGVPLGTPSITISCSSWNTWYYNLLRIAFVSPRWHEGDLIFLRMVLFHTPFK</sequence>
<evidence type="ECO:0000313" key="2">
    <source>
        <dbReference type="Proteomes" id="UP000230791"/>
    </source>
</evidence>
<accession>A0A2M6UVW5</accession>
<dbReference type="AlphaFoldDB" id="A0A2M6UVW5"/>
<dbReference type="EMBL" id="NJPP01000012">
    <property type="protein sequence ID" value="PIT70350.1"/>
    <property type="molecule type" value="Genomic_DNA"/>
</dbReference>
<protein>
    <submittedName>
        <fullName evidence="1">Uncharacterized protein</fullName>
    </submittedName>
</protein>
<dbReference type="Proteomes" id="UP000230791">
    <property type="component" value="Unassembled WGS sequence"/>
</dbReference>
<organism evidence="1 2">
    <name type="scientific">Bartonella tribocorum</name>
    <dbReference type="NCBI Taxonomy" id="85701"/>
    <lineage>
        <taxon>Bacteria</taxon>
        <taxon>Pseudomonadati</taxon>
        <taxon>Pseudomonadota</taxon>
        <taxon>Alphaproteobacteria</taxon>
        <taxon>Hyphomicrobiales</taxon>
        <taxon>Bartonellaceae</taxon>
        <taxon>Bartonella</taxon>
    </lineage>
</organism>
<reference evidence="1 2" key="1">
    <citation type="submission" date="2017-06" db="EMBL/GenBank/DDBJ databases">
        <title>Draft genome of Bartonella tribocorum C635.</title>
        <authorList>
            <person name="Hadjadj L."/>
            <person name="Jiyipong T."/>
            <person name="Diene S.M."/>
            <person name="Morand S."/>
            <person name="Rolain J.-M."/>
        </authorList>
    </citation>
    <scope>NUCLEOTIDE SEQUENCE [LARGE SCALE GENOMIC DNA]</scope>
    <source>
        <strain evidence="1 2">C635</strain>
    </source>
</reference>